<evidence type="ECO:0000313" key="3">
    <source>
        <dbReference type="Proteomes" id="UP001200557"/>
    </source>
</evidence>
<organism evidence="2 3">
    <name type="scientific">Octadecabacter dasysiphoniae</name>
    <dbReference type="NCBI Taxonomy" id="2909341"/>
    <lineage>
        <taxon>Bacteria</taxon>
        <taxon>Pseudomonadati</taxon>
        <taxon>Pseudomonadota</taxon>
        <taxon>Alphaproteobacteria</taxon>
        <taxon>Rhodobacterales</taxon>
        <taxon>Roseobacteraceae</taxon>
        <taxon>Octadecabacter</taxon>
    </lineage>
</organism>
<dbReference type="EMBL" id="JAKGAQ010000021">
    <property type="protein sequence ID" value="MCF2873051.1"/>
    <property type="molecule type" value="Genomic_DNA"/>
</dbReference>
<keyword evidence="3" id="KW-1185">Reference proteome</keyword>
<evidence type="ECO:0000259" key="1">
    <source>
        <dbReference type="PROSITE" id="PS51857"/>
    </source>
</evidence>
<dbReference type="PRINTS" id="PR00050">
    <property type="entry name" value="COLDSHOCK"/>
</dbReference>
<dbReference type="InterPro" id="IPR002059">
    <property type="entry name" value="CSP_DNA-bd"/>
</dbReference>
<dbReference type="Pfam" id="PF00313">
    <property type="entry name" value="CSD"/>
    <property type="match status" value="1"/>
</dbReference>
<dbReference type="PANTHER" id="PTHR46565:SF20">
    <property type="entry name" value="COLD SHOCK DOMAIN-CONTAINING PROTEIN 4"/>
    <property type="match status" value="1"/>
</dbReference>
<feature type="domain" description="CSD" evidence="1">
    <location>
        <begin position="21"/>
        <end position="86"/>
    </location>
</feature>
<evidence type="ECO:0000313" key="2">
    <source>
        <dbReference type="EMBL" id="MCF2873051.1"/>
    </source>
</evidence>
<dbReference type="CDD" id="cd04458">
    <property type="entry name" value="CSP_CDS"/>
    <property type="match status" value="2"/>
</dbReference>
<dbReference type="PANTHER" id="PTHR46565">
    <property type="entry name" value="COLD SHOCK DOMAIN PROTEIN 2"/>
    <property type="match status" value="1"/>
</dbReference>
<proteinExistence type="predicted"/>
<accession>A0ABS9D0J8</accession>
<comment type="caution">
    <text evidence="2">The sequence shown here is derived from an EMBL/GenBank/DDBJ whole genome shotgun (WGS) entry which is preliminary data.</text>
</comment>
<name>A0ABS9D0J8_9RHOB</name>
<feature type="non-terminal residue" evidence="2">
    <location>
        <position position="149"/>
    </location>
</feature>
<dbReference type="Gene3D" id="2.40.50.140">
    <property type="entry name" value="Nucleic acid-binding proteins"/>
    <property type="match status" value="2"/>
</dbReference>
<reference evidence="2 3" key="1">
    <citation type="submission" date="2022-01" db="EMBL/GenBank/DDBJ databases">
        <title>Octadecabacter sp. nov., isolated from a marine alga.</title>
        <authorList>
            <person name="Jin M.S."/>
            <person name="Kim H.M."/>
            <person name="Han D.M."/>
            <person name="Jung J.J."/>
            <person name="Jeon C.O."/>
        </authorList>
    </citation>
    <scope>NUCLEOTIDE SEQUENCE [LARGE SCALE GENOMIC DNA]</scope>
    <source>
        <strain evidence="2 3">G9-8</strain>
    </source>
</reference>
<dbReference type="PROSITE" id="PS51857">
    <property type="entry name" value="CSD_2"/>
    <property type="match status" value="1"/>
</dbReference>
<sequence>MNTENIIMNDGRVPSTDPNAILSGKVKWFDASKGFGFITVPGFEADFLLHQNVLHDIGRDTIIDETVVEFKYSYSANGLRTTEIVSMILPQDPIDHDDVAALGEVCDQRVPARVKWFDGQKGYGFVNRYGDGEDIFIGANILKRCGLRE</sequence>
<dbReference type="SUPFAM" id="SSF50249">
    <property type="entry name" value="Nucleic acid-binding proteins"/>
    <property type="match status" value="2"/>
</dbReference>
<gene>
    <name evidence="2" type="ORF">L0664_18455</name>
</gene>
<dbReference type="InterPro" id="IPR012340">
    <property type="entry name" value="NA-bd_OB-fold"/>
</dbReference>
<dbReference type="Proteomes" id="UP001200557">
    <property type="component" value="Unassembled WGS sequence"/>
</dbReference>
<protein>
    <submittedName>
        <fullName evidence="2">Cold shock domain-containing protein</fullName>
    </submittedName>
</protein>